<evidence type="ECO:0000313" key="8">
    <source>
        <dbReference type="Proteomes" id="UP000502998"/>
    </source>
</evidence>
<dbReference type="Proteomes" id="UP000502998">
    <property type="component" value="Chromosome"/>
</dbReference>
<dbReference type="Pfam" id="PF02836">
    <property type="entry name" value="Glyco_hydro_2_C"/>
    <property type="match status" value="1"/>
</dbReference>
<dbReference type="InterPro" id="IPR006103">
    <property type="entry name" value="Glyco_hydro_2_cat"/>
</dbReference>
<feature type="domain" description="Glycoside hydrolase family 2 catalytic" evidence="5">
    <location>
        <begin position="289"/>
        <end position="593"/>
    </location>
</feature>
<evidence type="ECO:0000256" key="1">
    <source>
        <dbReference type="ARBA" id="ARBA00007401"/>
    </source>
</evidence>
<proteinExistence type="inferred from homology"/>
<dbReference type="PANTHER" id="PTHR42732:SF3">
    <property type="entry name" value="HYDROLASE"/>
    <property type="match status" value="1"/>
</dbReference>
<dbReference type="InterPro" id="IPR051913">
    <property type="entry name" value="GH2_Domain-Containing"/>
</dbReference>
<dbReference type="KEGG" id="esg:EsVE80_18250"/>
<dbReference type="InterPro" id="IPR008979">
    <property type="entry name" value="Galactose-bd-like_sf"/>
</dbReference>
<dbReference type="InterPro" id="IPR036156">
    <property type="entry name" value="Beta-gal/glucu_dom_sf"/>
</dbReference>
<dbReference type="Gene3D" id="3.20.20.80">
    <property type="entry name" value="Glycosidases"/>
    <property type="match status" value="1"/>
</dbReference>
<dbReference type="Gene3D" id="2.60.120.260">
    <property type="entry name" value="Galactose-binding domain-like"/>
    <property type="match status" value="1"/>
</dbReference>
<dbReference type="SUPFAM" id="SSF49303">
    <property type="entry name" value="beta-Galactosidase/glucuronidase domain"/>
    <property type="match status" value="1"/>
</dbReference>
<dbReference type="Pfam" id="PF00703">
    <property type="entry name" value="Glyco_hydro_2"/>
    <property type="match status" value="1"/>
</dbReference>
<name>A0A679IJJ4_9ENTE</name>
<dbReference type="Pfam" id="PF02837">
    <property type="entry name" value="Glyco_hydro_2_N"/>
    <property type="match status" value="1"/>
</dbReference>
<comment type="similarity">
    <text evidence="1">Belongs to the glycosyl hydrolase 2 family.</text>
</comment>
<dbReference type="InterPro" id="IPR013783">
    <property type="entry name" value="Ig-like_fold"/>
</dbReference>
<gene>
    <name evidence="7" type="ORF">EsVE80_18250</name>
</gene>
<keyword evidence="2" id="KW-0378">Hydrolase</keyword>
<dbReference type="GO" id="GO:0005975">
    <property type="term" value="P:carbohydrate metabolic process"/>
    <property type="evidence" value="ECO:0007669"/>
    <property type="project" value="InterPro"/>
</dbReference>
<sequence>MLNRKEHPRPQLIRKKWQSLDGEWDFAFDDDNIGLSENWFRKLPATHKILVPFTYETERSGIHDTSHHKIVWYQRSFEQAEDKNRVLYFEGVDFETQVWLNGSLLGTHKGGYERFSFDLQPYLTKGTNTITLRVEDSLSCEQPRGKQRWLKDNFGCWYVQTTGIWKSVWLEEAGNQRVNYLKLTPELDLDLLKVEVELKDAAVLPESKSYYIEAEASFKGELISYHKGLFHHNGSNFTLDTRVKENADSGTHRWSPHTPNLYDLTVRLYTQTGELLDEVYSYFGMRKLSIENGQILLNNRQLYQRLILDQGYWPESGITPPSLVALEKDLEKISAMGYNGLRKHQKIEDERFLYLCDEKGILVWTEMPSTYVFNDVALEQFTKEWLEIVKQHYNHPAVITWVPFNESWGIKGVNEQARPQHFTEGIYHLTKAIDPNRPVITNDGWEHTISDILTLHDYEETGLAFAKRYSDQHDFATHGYSNKEKILNNEIQFNDGWFAFAKGFSYRGQPIMISEFGGIAFTVDNEGQWGYGSQVKNETEFMERFEKIHAGIQSIPYITGFCYTQLTDVEQEVNGLLTADRKDKVDLTKVKEINERRVNFSEMKIENNF</sequence>
<feature type="domain" description="Glycoside hydrolase family 2 immunoglobulin-like beta-sandwich" evidence="4">
    <location>
        <begin position="178"/>
        <end position="286"/>
    </location>
</feature>
<organism evidence="7 8">
    <name type="scientific">Enterococcus saigonensis</name>
    <dbReference type="NCBI Taxonomy" id="1805431"/>
    <lineage>
        <taxon>Bacteria</taxon>
        <taxon>Bacillati</taxon>
        <taxon>Bacillota</taxon>
        <taxon>Bacilli</taxon>
        <taxon>Lactobacillales</taxon>
        <taxon>Enterococcaceae</taxon>
        <taxon>Enterococcus</taxon>
    </lineage>
</organism>
<reference evidence="7 8" key="1">
    <citation type="submission" date="2020-02" db="EMBL/GenBank/DDBJ databases">
        <title>Characterization of vanA genotype vancomycin-resistant Enterococcus saigonensis VE80.</title>
        <authorList>
            <person name="Harada T."/>
            <person name="Motooka D."/>
            <person name="Nakamura S."/>
            <person name="Yamamoto Y."/>
            <person name="Kawahara R."/>
            <person name="Kawatsu K."/>
        </authorList>
    </citation>
    <scope>NUCLEOTIDE SEQUENCE [LARGE SCALE GENOMIC DNA]</scope>
    <source>
        <strain evidence="7 8">VE80</strain>
    </source>
</reference>
<evidence type="ECO:0000259" key="6">
    <source>
        <dbReference type="Pfam" id="PF02837"/>
    </source>
</evidence>
<accession>A0A679IJJ4</accession>
<dbReference type="PANTHER" id="PTHR42732">
    <property type="entry name" value="BETA-GALACTOSIDASE"/>
    <property type="match status" value="1"/>
</dbReference>
<evidence type="ECO:0000256" key="3">
    <source>
        <dbReference type="ARBA" id="ARBA00023295"/>
    </source>
</evidence>
<evidence type="ECO:0000259" key="5">
    <source>
        <dbReference type="Pfam" id="PF02836"/>
    </source>
</evidence>
<evidence type="ECO:0000259" key="4">
    <source>
        <dbReference type="Pfam" id="PF00703"/>
    </source>
</evidence>
<dbReference type="EMBL" id="AP022822">
    <property type="protein sequence ID" value="BCA86302.1"/>
    <property type="molecule type" value="Genomic_DNA"/>
</dbReference>
<dbReference type="InterPro" id="IPR017853">
    <property type="entry name" value="GH"/>
</dbReference>
<feature type="domain" description="Glycosyl hydrolases family 2 sugar binding" evidence="6">
    <location>
        <begin position="18"/>
        <end position="170"/>
    </location>
</feature>
<dbReference type="AlphaFoldDB" id="A0A679IJJ4"/>
<dbReference type="RefSeq" id="WP_173103469.1">
    <property type="nucleotide sequence ID" value="NZ_AP022822.1"/>
</dbReference>
<dbReference type="InterPro" id="IPR006102">
    <property type="entry name" value="Ig-like_GH2"/>
</dbReference>
<dbReference type="InterPro" id="IPR006104">
    <property type="entry name" value="Glyco_hydro_2_N"/>
</dbReference>
<keyword evidence="8" id="KW-1185">Reference proteome</keyword>
<evidence type="ECO:0000256" key="2">
    <source>
        <dbReference type="ARBA" id="ARBA00022801"/>
    </source>
</evidence>
<dbReference type="Gene3D" id="2.60.40.10">
    <property type="entry name" value="Immunoglobulins"/>
    <property type="match status" value="1"/>
</dbReference>
<dbReference type="SUPFAM" id="SSF51445">
    <property type="entry name" value="(Trans)glycosidases"/>
    <property type="match status" value="1"/>
</dbReference>
<protein>
    <submittedName>
        <fullName evidence="7">Beta-glucuronidase</fullName>
    </submittedName>
</protein>
<dbReference type="GO" id="GO:0004553">
    <property type="term" value="F:hydrolase activity, hydrolyzing O-glycosyl compounds"/>
    <property type="evidence" value="ECO:0007669"/>
    <property type="project" value="InterPro"/>
</dbReference>
<dbReference type="SUPFAM" id="SSF49785">
    <property type="entry name" value="Galactose-binding domain-like"/>
    <property type="match status" value="1"/>
</dbReference>
<keyword evidence="3" id="KW-0326">Glycosidase</keyword>
<evidence type="ECO:0000313" key="7">
    <source>
        <dbReference type="EMBL" id="BCA86302.1"/>
    </source>
</evidence>